<sequence>MENVLLSKVFFILSGMLLITSFFARINKAYETTGEAIFTIAGSFFFIFVIMGTAEKFPANLFSVAIFSGFIGWSLGPTIGYIGNRYKFRKFLKSKEIKSKQIVTEKRSFIAKLFGAEDEKKTVFFSQKNKNEYFDSKDKRYLAIEIEFDNEVLSNDKYNQEWQNIVFLALFGTTMAVFAAGTVNYLFDLDFGFLGHFLFISLCTLITISLLNTFIFRARMIRVYQSFFGIIIFTLYLLYDINILEKKMTIKDSSWSTSIDIAVNIYLDVINLFIRLLEILAEFD</sequence>
<gene>
    <name evidence="7" type="ORF">MSL71_50250</name>
</gene>
<feature type="transmembrane region" description="Helical" evidence="6">
    <location>
        <begin position="36"/>
        <end position="54"/>
    </location>
</feature>
<comment type="similarity">
    <text evidence="2 6">Belongs to the BI1 family.</text>
</comment>
<organism evidence="7 8">
    <name type="scientific">Desulfoluna butyratoxydans</name>
    <dbReference type="NCBI Taxonomy" id="231438"/>
    <lineage>
        <taxon>Bacteria</taxon>
        <taxon>Pseudomonadati</taxon>
        <taxon>Thermodesulfobacteriota</taxon>
        <taxon>Desulfobacteria</taxon>
        <taxon>Desulfobacterales</taxon>
        <taxon>Desulfolunaceae</taxon>
        <taxon>Desulfoluna</taxon>
    </lineage>
</organism>
<evidence type="ECO:0000256" key="4">
    <source>
        <dbReference type="ARBA" id="ARBA00022989"/>
    </source>
</evidence>
<keyword evidence="4 6" id="KW-1133">Transmembrane helix</keyword>
<dbReference type="InterPro" id="IPR006214">
    <property type="entry name" value="Bax_inhibitor_1-related"/>
</dbReference>
<keyword evidence="3 6" id="KW-0812">Transmembrane</keyword>
<evidence type="ECO:0000256" key="2">
    <source>
        <dbReference type="ARBA" id="ARBA00010350"/>
    </source>
</evidence>
<dbReference type="PANTHER" id="PTHR23291:SF50">
    <property type="entry name" value="PROTEIN LIFEGUARD 4"/>
    <property type="match status" value="1"/>
</dbReference>
<dbReference type="GO" id="GO:0016020">
    <property type="term" value="C:membrane"/>
    <property type="evidence" value="ECO:0007669"/>
    <property type="project" value="UniProtKB-SubCell"/>
</dbReference>
<dbReference type="Proteomes" id="UP000507962">
    <property type="component" value="Unassembled WGS sequence"/>
</dbReference>
<feature type="transmembrane region" description="Helical" evidence="6">
    <location>
        <begin position="193"/>
        <end position="216"/>
    </location>
</feature>
<name>A0A4U8YSH8_9BACT</name>
<keyword evidence="5 6" id="KW-0472">Membrane</keyword>
<feature type="transmembrane region" description="Helical" evidence="6">
    <location>
        <begin position="60"/>
        <end position="83"/>
    </location>
</feature>
<dbReference type="Pfam" id="PF01027">
    <property type="entry name" value="Bax1-I"/>
    <property type="match status" value="1"/>
</dbReference>
<dbReference type="EMBL" id="CAADHO010000016">
    <property type="protein sequence ID" value="VFQ47326.1"/>
    <property type="molecule type" value="Genomic_DNA"/>
</dbReference>
<evidence type="ECO:0000256" key="5">
    <source>
        <dbReference type="ARBA" id="ARBA00023136"/>
    </source>
</evidence>
<evidence type="ECO:0000256" key="3">
    <source>
        <dbReference type="ARBA" id="ARBA00022692"/>
    </source>
</evidence>
<accession>A0A4U8YSH8</accession>
<feature type="transmembrane region" description="Helical" evidence="6">
    <location>
        <begin position="6"/>
        <end position="24"/>
    </location>
</feature>
<evidence type="ECO:0000256" key="6">
    <source>
        <dbReference type="RuleBase" id="RU004379"/>
    </source>
</evidence>
<comment type="subcellular location">
    <subcellularLocation>
        <location evidence="1">Membrane</location>
        <topology evidence="1">Multi-pass membrane protein</topology>
    </subcellularLocation>
</comment>
<evidence type="ECO:0000256" key="1">
    <source>
        <dbReference type="ARBA" id="ARBA00004141"/>
    </source>
</evidence>
<proteinExistence type="inferred from homology"/>
<dbReference type="PANTHER" id="PTHR23291">
    <property type="entry name" value="BAX INHIBITOR-RELATED"/>
    <property type="match status" value="1"/>
</dbReference>
<evidence type="ECO:0000313" key="7">
    <source>
        <dbReference type="EMBL" id="VFQ47326.1"/>
    </source>
</evidence>
<keyword evidence="8" id="KW-1185">Reference proteome</keyword>
<dbReference type="AlphaFoldDB" id="A0A4U8YSH8"/>
<feature type="transmembrane region" description="Helical" evidence="6">
    <location>
        <begin position="165"/>
        <end position="187"/>
    </location>
</feature>
<evidence type="ECO:0000313" key="8">
    <source>
        <dbReference type="Proteomes" id="UP000507962"/>
    </source>
</evidence>
<feature type="transmembrane region" description="Helical" evidence="6">
    <location>
        <begin position="223"/>
        <end position="241"/>
    </location>
</feature>
<reference evidence="7 8" key="1">
    <citation type="submission" date="2019-03" db="EMBL/GenBank/DDBJ databases">
        <authorList>
            <person name="Nijsse B."/>
        </authorList>
    </citation>
    <scope>NUCLEOTIDE SEQUENCE [LARGE SCALE GENOMIC DNA]</scope>
    <source>
        <strain evidence="7">Desulfoluna butyratoxydans MSL71</strain>
    </source>
</reference>
<dbReference type="RefSeq" id="WP_180146921.1">
    <property type="nucleotide sequence ID" value="NZ_CAADHO010000016.1"/>
</dbReference>
<protein>
    <submittedName>
        <fullName evidence="7">Bax inhibitor 1-related</fullName>
    </submittedName>
</protein>